<sequence length="148" mass="17896">MASSYYARRFPDMPVFHLCFPVRYNDEETVQMGAEDIRACIKFIEDQTGAKWNWDAYFNQIKRFNEETTYELQKWEINKTAHPQFIGPMYELFRKWNYEMDGGADPRALKTMQKMNKVLLKAYDRKEEPYPGKMRYRAIVWSCPAHYY</sequence>
<evidence type="ECO:0000313" key="1">
    <source>
        <dbReference type="EMBL" id="EJW91257.1"/>
    </source>
</evidence>
<dbReference type="InterPro" id="IPR010327">
    <property type="entry name" value="FldB/FldC_alpha/beta"/>
</dbReference>
<accession>J9FNS9</accession>
<dbReference type="AlphaFoldDB" id="J9FNS9"/>
<organism evidence="1">
    <name type="scientific">gut metagenome</name>
    <dbReference type="NCBI Taxonomy" id="749906"/>
    <lineage>
        <taxon>unclassified sequences</taxon>
        <taxon>metagenomes</taxon>
        <taxon>organismal metagenomes</taxon>
    </lineage>
</organism>
<dbReference type="EMBL" id="AMCI01008296">
    <property type="protein sequence ID" value="EJW91257.1"/>
    <property type="molecule type" value="Genomic_DNA"/>
</dbReference>
<reference evidence="1" key="1">
    <citation type="journal article" date="2012" name="PLoS ONE">
        <title>Gene sets for utilization of primary and secondary nutrition supplies in the distal gut of endangered iberian lynx.</title>
        <authorList>
            <person name="Alcaide M."/>
            <person name="Messina E."/>
            <person name="Richter M."/>
            <person name="Bargiela R."/>
            <person name="Peplies J."/>
            <person name="Huws S.A."/>
            <person name="Newbold C.J."/>
            <person name="Golyshin P.N."/>
            <person name="Simon M.A."/>
            <person name="Lopez G."/>
            <person name="Yakimov M.M."/>
            <person name="Ferrer M."/>
        </authorList>
    </citation>
    <scope>NUCLEOTIDE SEQUENCE</scope>
</reference>
<feature type="non-terminal residue" evidence="1">
    <location>
        <position position="148"/>
    </location>
</feature>
<comment type="caution">
    <text evidence="1">The sequence shown here is derived from an EMBL/GenBank/DDBJ whole genome shotgun (WGS) entry which is preliminary data.</text>
</comment>
<proteinExistence type="predicted"/>
<protein>
    <submittedName>
        <fullName evidence="1">Benzoyl-CoA reductase/2-hydroxyglutaryl-CoA dehydratase subunit, BcrC/BadD/HgdB</fullName>
    </submittedName>
</protein>
<name>J9FNS9_9ZZZZ</name>
<dbReference type="Pfam" id="PF06050">
    <property type="entry name" value="HGD-D"/>
    <property type="match status" value="1"/>
</dbReference>
<gene>
    <name evidence="1" type="ORF">EVA_20636</name>
</gene>